<dbReference type="PANTHER" id="PTHR11795:SF445">
    <property type="entry name" value="AMINO ACID ABC TRANSPORTER PERMEASE PROTEIN"/>
    <property type="match status" value="1"/>
</dbReference>
<keyword evidence="5" id="KW-0029">Amino-acid transport</keyword>
<evidence type="ECO:0000256" key="4">
    <source>
        <dbReference type="ARBA" id="ARBA00022692"/>
    </source>
</evidence>
<keyword evidence="6 9" id="KW-1133">Transmembrane helix</keyword>
<dbReference type="PANTHER" id="PTHR11795">
    <property type="entry name" value="BRANCHED-CHAIN AMINO ACID TRANSPORT SYSTEM PERMEASE PROTEIN LIVH"/>
    <property type="match status" value="1"/>
</dbReference>
<dbReference type="InterPro" id="IPR052157">
    <property type="entry name" value="BCAA_transport_permease"/>
</dbReference>
<keyword evidence="4 9" id="KW-0812">Transmembrane</keyword>
<dbReference type="GO" id="GO:0005886">
    <property type="term" value="C:plasma membrane"/>
    <property type="evidence" value="ECO:0007669"/>
    <property type="project" value="UniProtKB-SubCell"/>
</dbReference>
<feature type="transmembrane region" description="Helical" evidence="9">
    <location>
        <begin position="269"/>
        <end position="287"/>
    </location>
</feature>
<dbReference type="InterPro" id="IPR001851">
    <property type="entry name" value="ABC_transp_permease"/>
</dbReference>
<dbReference type="OrthoDB" id="9807115at2"/>
<name>A0A4R7I3R1_9ACTN</name>
<gene>
    <name evidence="10" type="ORF">BDK89_3905</name>
</gene>
<evidence type="ECO:0000256" key="5">
    <source>
        <dbReference type="ARBA" id="ARBA00022970"/>
    </source>
</evidence>
<protein>
    <submittedName>
        <fullName evidence="10">Amino acid/amide ABC transporter membrane protein 1 (HAAT family)</fullName>
    </submittedName>
</protein>
<dbReference type="Proteomes" id="UP000294558">
    <property type="component" value="Unassembled WGS sequence"/>
</dbReference>
<proteinExistence type="inferred from homology"/>
<keyword evidence="7 9" id="KW-0472">Membrane</keyword>
<feature type="transmembrane region" description="Helical" evidence="9">
    <location>
        <begin position="12"/>
        <end position="39"/>
    </location>
</feature>
<dbReference type="GO" id="GO:0022857">
    <property type="term" value="F:transmembrane transporter activity"/>
    <property type="evidence" value="ECO:0007669"/>
    <property type="project" value="InterPro"/>
</dbReference>
<dbReference type="EMBL" id="SOAU01000001">
    <property type="protein sequence ID" value="TDT18287.1"/>
    <property type="molecule type" value="Genomic_DNA"/>
</dbReference>
<evidence type="ECO:0000256" key="9">
    <source>
        <dbReference type="SAM" id="Phobius"/>
    </source>
</evidence>
<dbReference type="CDD" id="cd06582">
    <property type="entry name" value="TM_PBP1_LivH_like"/>
    <property type="match status" value="1"/>
</dbReference>
<evidence type="ECO:0000256" key="3">
    <source>
        <dbReference type="ARBA" id="ARBA00022475"/>
    </source>
</evidence>
<feature type="transmembrane region" description="Helical" evidence="9">
    <location>
        <begin position="92"/>
        <end position="112"/>
    </location>
</feature>
<accession>A0A4R7I3R1</accession>
<dbReference type="GO" id="GO:0006865">
    <property type="term" value="P:amino acid transport"/>
    <property type="evidence" value="ECO:0007669"/>
    <property type="project" value="UniProtKB-KW"/>
</dbReference>
<organism evidence="10 11">
    <name type="scientific">Ilumatobacter fluminis</name>
    <dbReference type="NCBI Taxonomy" id="467091"/>
    <lineage>
        <taxon>Bacteria</taxon>
        <taxon>Bacillati</taxon>
        <taxon>Actinomycetota</taxon>
        <taxon>Acidimicrobiia</taxon>
        <taxon>Acidimicrobiales</taxon>
        <taxon>Ilumatobacteraceae</taxon>
        <taxon>Ilumatobacter</taxon>
    </lineage>
</organism>
<dbReference type="AlphaFoldDB" id="A0A4R7I3R1"/>
<comment type="similarity">
    <text evidence="8">Belongs to the binding-protein-dependent transport system permease family. LivHM subfamily.</text>
</comment>
<keyword evidence="11" id="KW-1185">Reference proteome</keyword>
<feature type="transmembrane region" description="Helical" evidence="9">
    <location>
        <begin position="191"/>
        <end position="214"/>
    </location>
</feature>
<keyword evidence="2" id="KW-0813">Transport</keyword>
<evidence type="ECO:0000313" key="10">
    <source>
        <dbReference type="EMBL" id="TDT18287.1"/>
    </source>
</evidence>
<dbReference type="Pfam" id="PF02653">
    <property type="entry name" value="BPD_transp_2"/>
    <property type="match status" value="1"/>
</dbReference>
<feature type="transmembrane region" description="Helical" evidence="9">
    <location>
        <begin position="59"/>
        <end position="80"/>
    </location>
</feature>
<evidence type="ECO:0000256" key="1">
    <source>
        <dbReference type="ARBA" id="ARBA00004651"/>
    </source>
</evidence>
<evidence type="ECO:0000256" key="2">
    <source>
        <dbReference type="ARBA" id="ARBA00022448"/>
    </source>
</evidence>
<keyword evidence="3" id="KW-1003">Cell membrane</keyword>
<comment type="subcellular location">
    <subcellularLocation>
        <location evidence="1">Cell membrane</location>
        <topology evidence="1">Multi-pass membrane protein</topology>
    </subcellularLocation>
</comment>
<evidence type="ECO:0000256" key="8">
    <source>
        <dbReference type="ARBA" id="ARBA00037998"/>
    </source>
</evidence>
<evidence type="ECO:0000256" key="6">
    <source>
        <dbReference type="ARBA" id="ARBA00022989"/>
    </source>
</evidence>
<feature type="transmembrane region" description="Helical" evidence="9">
    <location>
        <begin position="142"/>
        <end position="162"/>
    </location>
</feature>
<sequence length="295" mass="30723">MTLFLQQLLNGLALGSTYAIFAFGFGLIFATLGILNVAHGMFASWGALIALWCVEKYDLPFALAVVGGVVGAGVIGIAVDRLAFNPLRKRDVGLLGTIITSIGVAIVLGTLVDRFTDHRSKRFPVGTFSEELITIGDLGLQFIQIVNIVVALLLAFGLHVLMRHTQTGASIRAVGWDPKSATISGVNAGRIILLTAFLAAALAGLAGVLSGAATSNISRAMGDGLLFKGFAAVVVGGFGDVRGTLAGGLLIGVAEVLGAQYISSSFREAITFGLLLAVLLIRPRGLFSELELKRA</sequence>
<dbReference type="RefSeq" id="WP_133870516.1">
    <property type="nucleotide sequence ID" value="NZ_JAVJPS010000009.1"/>
</dbReference>
<comment type="caution">
    <text evidence="10">The sequence shown here is derived from an EMBL/GenBank/DDBJ whole genome shotgun (WGS) entry which is preliminary data.</text>
</comment>
<evidence type="ECO:0000256" key="7">
    <source>
        <dbReference type="ARBA" id="ARBA00023136"/>
    </source>
</evidence>
<evidence type="ECO:0000313" key="11">
    <source>
        <dbReference type="Proteomes" id="UP000294558"/>
    </source>
</evidence>
<reference evidence="10 11" key="1">
    <citation type="submission" date="2019-03" db="EMBL/GenBank/DDBJ databases">
        <title>Sequencing the genomes of 1000 actinobacteria strains.</title>
        <authorList>
            <person name="Klenk H.-P."/>
        </authorList>
    </citation>
    <scope>NUCLEOTIDE SEQUENCE [LARGE SCALE GENOMIC DNA]</scope>
    <source>
        <strain evidence="10 11">DSM 18936</strain>
    </source>
</reference>